<dbReference type="InterPro" id="IPR011010">
    <property type="entry name" value="DNA_brk_join_enz"/>
</dbReference>
<dbReference type="AlphaFoldDB" id="A0A1Q5SVR1"/>
<dbReference type="GO" id="GO:0006310">
    <property type="term" value="P:DNA recombination"/>
    <property type="evidence" value="ECO:0007669"/>
    <property type="project" value="UniProtKB-KW"/>
</dbReference>
<evidence type="ECO:0000259" key="2">
    <source>
        <dbReference type="PROSITE" id="PS51898"/>
    </source>
</evidence>
<dbReference type="PANTHER" id="PTHR30349">
    <property type="entry name" value="PHAGE INTEGRASE-RELATED"/>
    <property type="match status" value="1"/>
</dbReference>
<dbReference type="GO" id="GO:0003677">
    <property type="term" value="F:DNA binding"/>
    <property type="evidence" value="ECO:0007669"/>
    <property type="project" value="InterPro"/>
</dbReference>
<dbReference type="InterPro" id="IPR013762">
    <property type="entry name" value="Integrase-like_cat_sf"/>
</dbReference>
<dbReference type="InterPro" id="IPR002104">
    <property type="entry name" value="Integrase_catalytic"/>
</dbReference>
<feature type="domain" description="Tyr recombinase" evidence="2">
    <location>
        <begin position="6"/>
        <end position="185"/>
    </location>
</feature>
<dbReference type="CDD" id="cd01192">
    <property type="entry name" value="INT_C_like_3"/>
    <property type="match status" value="1"/>
</dbReference>
<comment type="caution">
    <text evidence="3">The sequence shown here is derived from an EMBL/GenBank/DDBJ whole genome shotgun (WGS) entry which is preliminary data.</text>
</comment>
<dbReference type="Gene3D" id="1.10.443.10">
    <property type="entry name" value="Intergrase catalytic core"/>
    <property type="match status" value="1"/>
</dbReference>
<reference evidence="4" key="2">
    <citation type="submission" date="2017-01" db="EMBL/GenBank/DDBJ databases">
        <title>Genome sequencing and annotation of Geobacillus sp. 1017, a Hydrocarbon-Oxidizing Thermophilic Bacterium Isolated from a Heavy Oil Reservoir (China).</title>
        <authorList>
            <person name="Kadnikov V.V."/>
            <person name="Mardanov A.V."/>
            <person name="Poltaraus A.B."/>
            <person name="Sokolova D.S."/>
            <person name="Semenova E.M."/>
            <person name="Ravin N.V."/>
            <person name="Tourova T.P."/>
            <person name="Nazina T.N."/>
        </authorList>
    </citation>
    <scope>NUCLEOTIDE SEQUENCE [LARGE SCALE GENOMIC DNA]</scope>
    <source>
        <strain evidence="4">1017</strain>
    </source>
</reference>
<evidence type="ECO:0000313" key="4">
    <source>
        <dbReference type="Proteomes" id="UP000186030"/>
    </source>
</evidence>
<accession>A0A1Q5SVR1</accession>
<dbReference type="GO" id="GO:0015074">
    <property type="term" value="P:DNA integration"/>
    <property type="evidence" value="ECO:0007669"/>
    <property type="project" value="InterPro"/>
</dbReference>
<sequence>MHTVQPIKDREKIEAMKKILRASSLRDELLFTIGINTGLRISDILALRVGDVRNQKGVVERIEIVEKKTKKTRVVALNRKTRRLIELYLAQERPHARGDEPLFRSQKGGRAISRQHAHYILNRAAKAVGIVDRIGTHSLRKTFGYFAYKQGTDLAMIQKILNHSSQAETLRYIGITQEQIDEVTAGLDL</sequence>
<dbReference type="PANTHER" id="PTHR30349:SF82">
    <property type="entry name" value="INTEGRASE_RECOMBINASE YOEC-RELATED"/>
    <property type="match status" value="1"/>
</dbReference>
<evidence type="ECO:0000256" key="1">
    <source>
        <dbReference type="ARBA" id="ARBA00023172"/>
    </source>
</evidence>
<keyword evidence="1" id="KW-0233">DNA recombination</keyword>
<dbReference type="RefSeq" id="WP_011229516.1">
    <property type="nucleotide sequence ID" value="NZ_MQMG01000033.1"/>
</dbReference>
<protein>
    <submittedName>
        <fullName evidence="3">Prophage LambdaBa02, site-specific recombinase, phage integrase family</fullName>
    </submittedName>
</protein>
<dbReference type="EMBL" id="MQMG01000033">
    <property type="protein sequence ID" value="OKO92098.1"/>
    <property type="molecule type" value="Genomic_DNA"/>
</dbReference>
<dbReference type="SUPFAM" id="SSF56349">
    <property type="entry name" value="DNA breaking-rejoining enzymes"/>
    <property type="match status" value="1"/>
</dbReference>
<dbReference type="PROSITE" id="PS51898">
    <property type="entry name" value="TYR_RECOMBINASE"/>
    <property type="match status" value="1"/>
</dbReference>
<name>A0A1Q5SVR1_9BACL</name>
<gene>
    <name evidence="3" type="ORF">BRO54_2504</name>
</gene>
<reference evidence="3 4" key="1">
    <citation type="submission" date="2016-11" db="EMBL/GenBank/DDBJ databases">
        <authorList>
            <person name="Kadnikov V."/>
            <person name="Nazina T."/>
        </authorList>
    </citation>
    <scope>NUCLEOTIDE SEQUENCE [LARGE SCALE GENOMIC DNA]</scope>
    <source>
        <strain evidence="3 4">1017</strain>
    </source>
</reference>
<dbReference type="Pfam" id="PF00589">
    <property type="entry name" value="Phage_integrase"/>
    <property type="match status" value="1"/>
</dbReference>
<evidence type="ECO:0000313" key="3">
    <source>
        <dbReference type="EMBL" id="OKO92098.1"/>
    </source>
</evidence>
<dbReference type="Proteomes" id="UP000186030">
    <property type="component" value="Unassembled WGS sequence"/>
</dbReference>
<proteinExistence type="predicted"/>
<organism evidence="3 4">
    <name type="scientific">Geobacillus proteiniphilus</name>
    <dbReference type="NCBI Taxonomy" id="860353"/>
    <lineage>
        <taxon>Bacteria</taxon>
        <taxon>Bacillati</taxon>
        <taxon>Bacillota</taxon>
        <taxon>Bacilli</taxon>
        <taxon>Bacillales</taxon>
        <taxon>Anoxybacillaceae</taxon>
        <taxon>Geobacillus</taxon>
    </lineage>
</organism>
<dbReference type="InterPro" id="IPR050090">
    <property type="entry name" value="Tyrosine_recombinase_XerCD"/>
</dbReference>